<reference evidence="2" key="1">
    <citation type="submission" date="2019-06" db="EMBL/GenBank/DDBJ databases">
        <authorList>
            <person name="Murdoch R.W."/>
            <person name="Fathepure B."/>
        </authorList>
    </citation>
    <scope>NUCLEOTIDE SEQUENCE</scope>
</reference>
<evidence type="ECO:0000256" key="1">
    <source>
        <dbReference type="SAM" id="MobiDB-lite"/>
    </source>
</evidence>
<gene>
    <name evidence="2" type="ORF">KBTEX_00634</name>
</gene>
<dbReference type="Gene3D" id="2.30.30.40">
    <property type="entry name" value="SH3 Domains"/>
    <property type="match status" value="1"/>
</dbReference>
<dbReference type="Pfam" id="PF06347">
    <property type="entry name" value="SH3_4"/>
    <property type="match status" value="1"/>
</dbReference>
<proteinExistence type="predicted"/>
<evidence type="ECO:0008006" key="3">
    <source>
        <dbReference type="Google" id="ProtNLM"/>
    </source>
</evidence>
<feature type="region of interest" description="Disordered" evidence="1">
    <location>
        <begin position="33"/>
        <end position="59"/>
    </location>
</feature>
<organism evidence="2">
    <name type="scientific">uncultured organism</name>
    <dbReference type="NCBI Taxonomy" id="155900"/>
    <lineage>
        <taxon>unclassified sequences</taxon>
        <taxon>environmental samples</taxon>
    </lineage>
</organism>
<sequence>MSRYTLVLAALLLLALPTAAPAGNAKARYSAPYLLDDPDSTADRGRRLEPGEPVTTGRREGRYVHVRTRNGDSGWVRSSQLR</sequence>
<dbReference type="AlphaFoldDB" id="A0A5B8R6M2"/>
<name>A0A5B8R6M2_9ZZZZ</name>
<feature type="compositionally biased region" description="Basic and acidic residues" evidence="1">
    <location>
        <begin position="41"/>
        <end position="50"/>
    </location>
</feature>
<dbReference type="EMBL" id="MN079082">
    <property type="protein sequence ID" value="QEA04326.1"/>
    <property type="molecule type" value="Genomic_DNA"/>
</dbReference>
<evidence type="ECO:0000313" key="2">
    <source>
        <dbReference type="EMBL" id="QEA04326.1"/>
    </source>
</evidence>
<accession>A0A5B8R6M2</accession>
<protein>
    <recommendedName>
        <fullName evidence="3">SH3b domain-containing protein</fullName>
    </recommendedName>
</protein>
<dbReference type="InterPro" id="IPR010466">
    <property type="entry name" value="DUF1058"/>
</dbReference>